<evidence type="ECO:0000259" key="1">
    <source>
        <dbReference type="Pfam" id="PF01850"/>
    </source>
</evidence>
<dbReference type="InterPro" id="IPR029060">
    <property type="entry name" value="PIN-like_dom_sf"/>
</dbReference>
<dbReference type="InterPro" id="IPR002716">
    <property type="entry name" value="PIN_dom"/>
</dbReference>
<evidence type="ECO:0000313" key="3">
    <source>
        <dbReference type="Proteomes" id="UP000183926"/>
    </source>
</evidence>
<accession>A0A1I7JEJ0</accession>
<name>A0A1I7JEJ0_9PROT</name>
<dbReference type="Pfam" id="PF01850">
    <property type="entry name" value="PIN"/>
    <property type="match status" value="1"/>
</dbReference>
<dbReference type="CDD" id="cd09872">
    <property type="entry name" value="PIN_Sll0205-like"/>
    <property type="match status" value="1"/>
</dbReference>
<reference evidence="2 3" key="1">
    <citation type="submission" date="2016-10" db="EMBL/GenBank/DDBJ databases">
        <authorList>
            <person name="de Groot N.N."/>
        </authorList>
    </citation>
    <scope>NUCLEOTIDE SEQUENCE [LARGE SCALE GENOMIC DNA]</scope>
    <source>
        <strain evidence="2 3">Nm24</strain>
    </source>
</reference>
<organism evidence="2 3">
    <name type="scientific">Nitrosomonas eutropha</name>
    <dbReference type="NCBI Taxonomy" id="916"/>
    <lineage>
        <taxon>Bacteria</taxon>
        <taxon>Pseudomonadati</taxon>
        <taxon>Pseudomonadota</taxon>
        <taxon>Betaproteobacteria</taxon>
        <taxon>Nitrosomonadales</taxon>
        <taxon>Nitrosomonadaceae</taxon>
        <taxon>Nitrosomonas</taxon>
    </lineage>
</organism>
<protein>
    <submittedName>
        <fullName evidence="2">PIN domain nuclease, a component of toxin-antitoxin system (PIN domain)</fullName>
    </submittedName>
</protein>
<feature type="domain" description="PIN" evidence="1">
    <location>
        <begin position="17"/>
        <end position="134"/>
    </location>
</feature>
<evidence type="ECO:0000313" key="2">
    <source>
        <dbReference type="EMBL" id="SFU83575.1"/>
    </source>
</evidence>
<dbReference type="PANTHER" id="PTHR36173:SF2">
    <property type="entry name" value="RIBONUCLEASE VAPC16"/>
    <property type="match status" value="1"/>
</dbReference>
<dbReference type="Gene3D" id="3.40.50.1010">
    <property type="entry name" value="5'-nuclease"/>
    <property type="match status" value="1"/>
</dbReference>
<dbReference type="AlphaFoldDB" id="A0A1I7JEJ0"/>
<dbReference type="SUPFAM" id="SSF88723">
    <property type="entry name" value="PIN domain-like"/>
    <property type="match status" value="1"/>
</dbReference>
<dbReference type="InterPro" id="IPR052919">
    <property type="entry name" value="TA_system_RNase"/>
</dbReference>
<sequence length="141" mass="15976">MKKLHSYLRENDALNLLLDTHVALWAITDHPGLSSSAKTLIESSKTSVWVNVVSLWEIAIRHALNRGEMPVSSQDAALYFRESGYQLLSIETEHVIAVEELPSCHQDPFDRMLVVQALIEPMRLLTHDAVIARYSDTIIRI</sequence>
<dbReference type="PANTHER" id="PTHR36173">
    <property type="entry name" value="RIBONUCLEASE VAPC16-RELATED"/>
    <property type="match status" value="1"/>
</dbReference>
<dbReference type="InterPro" id="IPR041705">
    <property type="entry name" value="PIN_Sll0205"/>
</dbReference>
<proteinExistence type="predicted"/>
<dbReference type="Proteomes" id="UP000183926">
    <property type="component" value="Unassembled WGS sequence"/>
</dbReference>
<gene>
    <name evidence="2" type="ORF">SAMN05216339_1232</name>
</gene>
<dbReference type="EMBL" id="FPBL01000023">
    <property type="protein sequence ID" value="SFU83575.1"/>
    <property type="molecule type" value="Genomic_DNA"/>
</dbReference>